<evidence type="ECO:0000256" key="2">
    <source>
        <dbReference type="ARBA" id="ARBA00004609"/>
    </source>
</evidence>
<keyword evidence="10" id="KW-0812">Transmembrane</keyword>
<evidence type="ECO:0000313" key="12">
    <source>
        <dbReference type="EMBL" id="SCU65059.1"/>
    </source>
</evidence>
<keyword evidence="4" id="KW-0336">GPI-anchor</keyword>
<feature type="transmembrane region" description="Helical" evidence="10">
    <location>
        <begin position="31"/>
        <end position="52"/>
    </location>
</feature>
<feature type="compositionally biased region" description="Basic and acidic residues" evidence="9">
    <location>
        <begin position="1"/>
        <end position="15"/>
    </location>
</feature>
<comment type="subcellular location">
    <subcellularLocation>
        <location evidence="2">Cell membrane</location>
        <topology evidence="2">Lipid-anchor</topology>
        <topology evidence="2">GPI-anchor</topology>
    </subcellularLocation>
</comment>
<protein>
    <submittedName>
        <fullName evidence="12">Trypanosomal VSG domain containing protein, putative</fullName>
    </submittedName>
</protein>
<accession>A0A1G4I0C5</accession>
<keyword evidence="7" id="KW-0325">Glycoprotein</keyword>
<dbReference type="Pfam" id="PF13206">
    <property type="entry name" value="VSG_B"/>
    <property type="match status" value="1"/>
</dbReference>
<organism evidence="12 13">
    <name type="scientific">Trypanosoma equiperdum</name>
    <dbReference type="NCBI Taxonomy" id="5694"/>
    <lineage>
        <taxon>Eukaryota</taxon>
        <taxon>Discoba</taxon>
        <taxon>Euglenozoa</taxon>
        <taxon>Kinetoplastea</taxon>
        <taxon>Metakinetoplastina</taxon>
        <taxon>Trypanosomatida</taxon>
        <taxon>Trypanosomatidae</taxon>
        <taxon>Trypanosoma</taxon>
    </lineage>
</organism>
<evidence type="ECO:0000256" key="9">
    <source>
        <dbReference type="SAM" id="MobiDB-lite"/>
    </source>
</evidence>
<gene>
    <name evidence="12" type="ORF">TEOVI_000554100</name>
</gene>
<sequence>MPSRNQERQKDKQKPEQAMPKTSDKDMQQTYWMLVNIQQALALIAALLFVGYSGVDAATAAAYNSASGFKEICGLINLAKQPVPKLQTMEVGEDLQGTLALLNITLSAQKALLELKAADKQEKAIQTEGNEAKIQCDSKAKTRFLRAVMRHKDHANSKFYLVLLKAQNNTEVKAEINNTLQELAQIIDQVGQATLNKWRLVAEVKKDADEAGFQYFAENGAIQATTNERPVKEFAQAMQGALLSLQWRIEDMNKAAGYLEITTNGTGTGSGSGSNIATGTCAVILSRGTPTTCPLGDATKTEPAKILATSSTLKHVHLQTNTEPHTLLYGAKVNPQGQGSGTWSARTDGGCTARVAAVEPQSKLQA</sequence>
<dbReference type="GO" id="GO:0005886">
    <property type="term" value="C:plasma membrane"/>
    <property type="evidence" value="ECO:0007669"/>
    <property type="project" value="UniProtKB-SubCell"/>
</dbReference>
<keyword evidence="6 10" id="KW-0472">Membrane</keyword>
<evidence type="ECO:0000256" key="6">
    <source>
        <dbReference type="ARBA" id="ARBA00023136"/>
    </source>
</evidence>
<dbReference type="GeneID" id="92379481"/>
<evidence type="ECO:0000259" key="11">
    <source>
        <dbReference type="Pfam" id="PF13206"/>
    </source>
</evidence>
<keyword evidence="13" id="KW-1185">Reference proteome</keyword>
<evidence type="ECO:0000256" key="4">
    <source>
        <dbReference type="ARBA" id="ARBA00022622"/>
    </source>
</evidence>
<evidence type="ECO:0000256" key="8">
    <source>
        <dbReference type="ARBA" id="ARBA00023288"/>
    </source>
</evidence>
<feature type="domain" description="Trypanosome variant surface glycoprotein B-type N-terminal" evidence="11">
    <location>
        <begin position="57"/>
        <end position="196"/>
    </location>
</feature>
<dbReference type="VEuPathDB" id="TriTrypDB:TEOVI_000554100"/>
<comment type="function">
    <text evidence="1">VSG forms a coat on the surface of the parasite. The trypanosome evades the immune response of the host by expressing a series of antigenically distinct VSGs from an estimated 1000 VSG genes.</text>
</comment>
<dbReference type="Proteomes" id="UP000195570">
    <property type="component" value="Unassembled WGS sequence"/>
</dbReference>
<dbReference type="RefSeq" id="XP_067076718.1">
    <property type="nucleotide sequence ID" value="XM_067220617.1"/>
</dbReference>
<keyword evidence="3" id="KW-1003">Cell membrane</keyword>
<comment type="caution">
    <text evidence="12">The sequence shown here is derived from an EMBL/GenBank/DDBJ whole genome shotgun (WGS) entry which is preliminary data.</text>
</comment>
<reference evidence="12" key="1">
    <citation type="submission" date="2016-09" db="EMBL/GenBank/DDBJ databases">
        <authorList>
            <person name="Hebert L."/>
            <person name="Moumen B."/>
        </authorList>
    </citation>
    <scope>NUCLEOTIDE SEQUENCE [LARGE SCALE GENOMIC DNA]</scope>
    <source>
        <strain evidence="12">OVI</strain>
    </source>
</reference>
<feature type="region of interest" description="Disordered" evidence="9">
    <location>
        <begin position="1"/>
        <end position="25"/>
    </location>
</feature>
<proteinExistence type="predicted"/>
<keyword evidence="8" id="KW-0449">Lipoprotein</keyword>
<evidence type="ECO:0000256" key="10">
    <source>
        <dbReference type="SAM" id="Phobius"/>
    </source>
</evidence>
<evidence type="ECO:0000256" key="5">
    <source>
        <dbReference type="ARBA" id="ARBA00022729"/>
    </source>
</evidence>
<evidence type="ECO:0000256" key="3">
    <source>
        <dbReference type="ARBA" id="ARBA00022475"/>
    </source>
</evidence>
<evidence type="ECO:0000256" key="1">
    <source>
        <dbReference type="ARBA" id="ARBA00002523"/>
    </source>
</evidence>
<dbReference type="EMBL" id="CZPT02000211">
    <property type="protein sequence ID" value="SCU65059.1"/>
    <property type="molecule type" value="Genomic_DNA"/>
</dbReference>
<dbReference type="AlphaFoldDB" id="A0A1G4I0C5"/>
<dbReference type="InterPro" id="IPR025932">
    <property type="entry name" value="Trypano_VSG_B_N_dom"/>
</dbReference>
<dbReference type="GO" id="GO:0098552">
    <property type="term" value="C:side of membrane"/>
    <property type="evidence" value="ECO:0007669"/>
    <property type="project" value="UniProtKB-KW"/>
</dbReference>
<keyword evidence="5" id="KW-0732">Signal</keyword>
<evidence type="ECO:0000313" key="13">
    <source>
        <dbReference type="Proteomes" id="UP000195570"/>
    </source>
</evidence>
<name>A0A1G4I0C5_TRYEQ</name>
<evidence type="ECO:0000256" key="7">
    <source>
        <dbReference type="ARBA" id="ARBA00023180"/>
    </source>
</evidence>
<keyword evidence="10" id="KW-1133">Transmembrane helix</keyword>